<dbReference type="GO" id="GO:1901264">
    <property type="term" value="P:carbohydrate derivative transport"/>
    <property type="evidence" value="ECO:0007669"/>
    <property type="project" value="TreeGrafter"/>
</dbReference>
<feature type="transmembrane region" description="Helical" evidence="9">
    <location>
        <begin position="284"/>
        <end position="303"/>
    </location>
</feature>
<feature type="transmembrane region" description="Helical" evidence="9">
    <location>
        <begin position="340"/>
        <end position="357"/>
    </location>
</feature>
<evidence type="ECO:0000256" key="7">
    <source>
        <dbReference type="ARBA" id="ARBA00023136"/>
    </source>
</evidence>
<comment type="function">
    <text evidence="8">The phosphoenolpyruvate-dependent sugar phosphotransferase system (PTS), a major carbohydrate active -transport system, catalyzes the phosphorylation of incoming sugar substrates concomitant with their translocation across the cell membrane.</text>
</comment>
<gene>
    <name evidence="11" type="ORF">EDD60_12210</name>
</gene>
<proteinExistence type="predicted"/>
<evidence type="ECO:0000256" key="4">
    <source>
        <dbReference type="ARBA" id="ARBA00022597"/>
    </source>
</evidence>
<comment type="subcellular location">
    <subcellularLocation>
        <location evidence="1">Cell membrane</location>
        <topology evidence="1">Multi-pass membrane protein</topology>
    </subcellularLocation>
</comment>
<keyword evidence="12" id="KW-1185">Reference proteome</keyword>
<evidence type="ECO:0000313" key="12">
    <source>
        <dbReference type="Proteomes" id="UP000295515"/>
    </source>
</evidence>
<dbReference type="GO" id="GO:0009401">
    <property type="term" value="P:phosphoenolpyruvate-dependent sugar phosphotransferase system"/>
    <property type="evidence" value="ECO:0007669"/>
    <property type="project" value="InterPro"/>
</dbReference>
<keyword evidence="2 8" id="KW-0813">Transport</keyword>
<protein>
    <recommendedName>
        <fullName evidence="8">Permease IIC component</fullName>
    </recommendedName>
</protein>
<dbReference type="InterPro" id="IPR004501">
    <property type="entry name" value="PTS_EIIC_3"/>
</dbReference>
<keyword evidence="4 8" id="KW-0762">Sugar transport</keyword>
<dbReference type="GO" id="GO:0005886">
    <property type="term" value="C:plasma membrane"/>
    <property type="evidence" value="ECO:0007669"/>
    <property type="project" value="UniProtKB-SubCell"/>
</dbReference>
<feature type="transmembrane region" description="Helical" evidence="9">
    <location>
        <begin position="392"/>
        <end position="410"/>
    </location>
</feature>
<feature type="transmembrane region" description="Helical" evidence="9">
    <location>
        <begin position="27"/>
        <end position="46"/>
    </location>
</feature>
<dbReference type="NCBIfam" id="TIGR00410">
    <property type="entry name" value="lacE"/>
    <property type="match status" value="1"/>
</dbReference>
<dbReference type="AlphaFoldDB" id="A0A4V2W3X5"/>
<dbReference type="Proteomes" id="UP000295515">
    <property type="component" value="Unassembled WGS sequence"/>
</dbReference>
<dbReference type="InterPro" id="IPR003352">
    <property type="entry name" value="PTS_EIIC"/>
</dbReference>
<dbReference type="RefSeq" id="WP_066447897.1">
    <property type="nucleotide sequence ID" value="NZ_JANKBF010000009.1"/>
</dbReference>
<evidence type="ECO:0000256" key="9">
    <source>
        <dbReference type="SAM" id="Phobius"/>
    </source>
</evidence>
<dbReference type="Pfam" id="PF02378">
    <property type="entry name" value="PTS_EIIC"/>
    <property type="match status" value="1"/>
</dbReference>
<comment type="caution">
    <text evidence="11">The sequence shown here is derived from an EMBL/GenBank/DDBJ whole genome shotgun (WGS) entry which is preliminary data.</text>
</comment>
<dbReference type="InterPro" id="IPR004796">
    <property type="entry name" value="PTS_IIC_cello"/>
</dbReference>
<accession>A0A4V2W3X5</accession>
<feature type="transmembrane region" description="Helical" evidence="9">
    <location>
        <begin position="66"/>
        <end position="92"/>
    </location>
</feature>
<dbReference type="PANTHER" id="PTHR33989">
    <property type="match status" value="1"/>
</dbReference>
<keyword evidence="3 8" id="KW-1003">Cell membrane</keyword>
<dbReference type="GeneID" id="98916266"/>
<evidence type="ECO:0000256" key="2">
    <source>
        <dbReference type="ARBA" id="ARBA00022448"/>
    </source>
</evidence>
<feature type="transmembrane region" description="Helical" evidence="9">
    <location>
        <begin position="207"/>
        <end position="231"/>
    </location>
</feature>
<sequence length="425" mass="46817">MKFKDKVLDFVEKITEQKHINAIKKGMMAYVPFTIIGAIALLIAYFPYQGYIDFITNIFGFKDASVWQNAITSIMNGSMNLGAIISTLFISYHLCKEYKGEIDPMYGSVLSLCMYFLLTPWDVLNEKNVVMTNYFGTGSLIVGIIVALIVPELYRWLMGKNKIKIKLPPQVPSMVADSFSSLIPMTIISILFLIIKLVIGVTSYGNIHIFINTVIGQPLAALSGSVWGYILALFITGVLWMLGIHGSSIVMGGVLAPFLIMMSDQNRLAAQAGNALPNILTNEFQTFTGGIGLYICIACLIICKNKQTKPLCKMALVPAIFGIHEPLVFGLPIMYNLYFFIPYVVFPMIGAGLTYFVQSIGLVARLNGTGVPWTTPAGIYGFLATGGHISGFIWQLVLAALYIALCIPFVKAFDKSKLKEENVEL</sequence>
<dbReference type="PROSITE" id="PS51105">
    <property type="entry name" value="PTS_EIIC_TYPE_3"/>
    <property type="match status" value="1"/>
</dbReference>
<reference evidence="11 12" key="1">
    <citation type="submission" date="2019-03" db="EMBL/GenBank/DDBJ databases">
        <title>Genomic Encyclopedia of Type Strains, Phase IV (KMG-IV): sequencing the most valuable type-strain genomes for metagenomic binning, comparative biology and taxonomic classification.</title>
        <authorList>
            <person name="Goeker M."/>
        </authorList>
    </citation>
    <scope>NUCLEOTIDE SEQUENCE [LARGE SCALE GENOMIC DNA]</scope>
    <source>
        <strain evidence="11 12">DSM 29487</strain>
    </source>
</reference>
<feature type="transmembrane region" description="Helical" evidence="9">
    <location>
        <begin position="175"/>
        <end position="195"/>
    </location>
</feature>
<evidence type="ECO:0000313" key="11">
    <source>
        <dbReference type="EMBL" id="TCV93769.1"/>
    </source>
</evidence>
<keyword evidence="5 9" id="KW-0812">Transmembrane</keyword>
<keyword evidence="7 8" id="KW-0472">Membrane</keyword>
<keyword evidence="6 9" id="KW-1133">Transmembrane helix</keyword>
<feature type="transmembrane region" description="Helical" evidence="9">
    <location>
        <begin position="104"/>
        <end position="121"/>
    </location>
</feature>
<feature type="domain" description="PTS EIIC type-3" evidence="10">
    <location>
        <begin position="3"/>
        <end position="409"/>
    </location>
</feature>
<evidence type="ECO:0000259" key="10">
    <source>
        <dbReference type="PROSITE" id="PS51105"/>
    </source>
</evidence>
<feature type="transmembrane region" description="Helical" evidence="9">
    <location>
        <begin position="238"/>
        <end position="260"/>
    </location>
</feature>
<evidence type="ECO:0000256" key="3">
    <source>
        <dbReference type="ARBA" id="ARBA00022475"/>
    </source>
</evidence>
<dbReference type="EMBL" id="SMCQ01000022">
    <property type="protein sequence ID" value="TCV93769.1"/>
    <property type="molecule type" value="Genomic_DNA"/>
</dbReference>
<name>A0A4V2W3X5_9FIRM</name>
<evidence type="ECO:0000256" key="1">
    <source>
        <dbReference type="ARBA" id="ARBA00004651"/>
    </source>
</evidence>
<evidence type="ECO:0000256" key="6">
    <source>
        <dbReference type="ARBA" id="ARBA00022989"/>
    </source>
</evidence>
<dbReference type="PIRSF" id="PIRSF006351">
    <property type="entry name" value="PTS_EIIC-Cellobiose"/>
    <property type="match status" value="1"/>
</dbReference>
<dbReference type="GO" id="GO:0008982">
    <property type="term" value="F:protein-N(PI)-phosphohistidine-sugar phosphotransferase activity"/>
    <property type="evidence" value="ECO:0007669"/>
    <property type="project" value="UniProtKB-UniRule"/>
</dbReference>
<evidence type="ECO:0000256" key="8">
    <source>
        <dbReference type="PIRNR" id="PIRNR006351"/>
    </source>
</evidence>
<organism evidence="11 12">
    <name type="scientific">Longibaculum muris</name>
    <dbReference type="NCBI Taxonomy" id="1796628"/>
    <lineage>
        <taxon>Bacteria</taxon>
        <taxon>Bacillati</taxon>
        <taxon>Bacillota</taxon>
        <taxon>Erysipelotrichia</taxon>
        <taxon>Erysipelotrichales</taxon>
        <taxon>Coprobacillaceae</taxon>
        <taxon>Longibaculum</taxon>
    </lineage>
</organism>
<dbReference type="InterPro" id="IPR051088">
    <property type="entry name" value="PTS_Sugar-EIIC/EIIB"/>
</dbReference>
<evidence type="ECO:0000256" key="5">
    <source>
        <dbReference type="ARBA" id="ARBA00022692"/>
    </source>
</evidence>
<feature type="transmembrane region" description="Helical" evidence="9">
    <location>
        <begin position="133"/>
        <end position="154"/>
    </location>
</feature>
<dbReference type="PANTHER" id="PTHR33989:SF4">
    <property type="entry name" value="PTS SYSTEM N,N'-DIACETYLCHITOBIOSE-SPECIFIC EIIC COMPONENT"/>
    <property type="match status" value="1"/>
</dbReference>